<keyword evidence="5 8" id="KW-0408">Iron</keyword>
<evidence type="ECO:0000256" key="1">
    <source>
        <dbReference type="ARBA" id="ARBA00001927"/>
    </source>
</evidence>
<dbReference type="Gene3D" id="3.30.70.20">
    <property type="match status" value="1"/>
</dbReference>
<proteinExistence type="predicted"/>
<dbReference type="Pfam" id="PF13370">
    <property type="entry name" value="Fer4_13"/>
    <property type="match status" value="1"/>
</dbReference>
<dbReference type="GO" id="GO:0051538">
    <property type="term" value="F:3 iron, 4 sulfur cluster binding"/>
    <property type="evidence" value="ECO:0007669"/>
    <property type="project" value="UniProtKB-KW"/>
</dbReference>
<evidence type="ECO:0000313" key="10">
    <source>
        <dbReference type="Proteomes" id="UP000176101"/>
    </source>
</evidence>
<sequence length="66" mass="7207">MKITVDRNRCVGAGNCVLAAEELFEQDEADGRVRLLNAEPSADKEDMVDEAETMCPSQAITVTFDS</sequence>
<evidence type="ECO:0000256" key="8">
    <source>
        <dbReference type="RuleBase" id="RU368020"/>
    </source>
</evidence>
<reference evidence="9 10" key="1">
    <citation type="journal article" date="2016" name="Front. Microbiol.">
        <title>Comparative Genomics Analysis of Streptomyces Species Reveals Their Adaptation to the Marine Environment and Their Diversity at the Genomic Level.</title>
        <authorList>
            <person name="Tian X."/>
            <person name="Zhang Z."/>
            <person name="Yang T."/>
            <person name="Chen M."/>
            <person name="Li J."/>
            <person name="Chen F."/>
            <person name="Yang J."/>
            <person name="Li W."/>
            <person name="Zhang B."/>
            <person name="Zhang Z."/>
            <person name="Wu J."/>
            <person name="Zhang C."/>
            <person name="Long L."/>
            <person name="Xiao J."/>
        </authorList>
    </citation>
    <scope>NUCLEOTIDE SEQUENCE [LARGE SCALE GENOMIC DNA]</scope>
    <source>
        <strain evidence="9 10">SCSIO 02100</strain>
    </source>
</reference>
<dbReference type="OrthoDB" id="9803319at2"/>
<dbReference type="STRING" id="1075402.AN216_10680"/>
<evidence type="ECO:0000256" key="6">
    <source>
        <dbReference type="ARBA" id="ARBA00023014"/>
    </source>
</evidence>
<keyword evidence="7" id="KW-0003">3Fe-4S</keyword>
<dbReference type="InterPro" id="IPR001080">
    <property type="entry name" value="3Fe4S_ferredoxin"/>
</dbReference>
<keyword evidence="2 8" id="KW-0813">Transport</keyword>
<protein>
    <recommendedName>
        <fullName evidence="8">Ferredoxin</fullName>
    </recommendedName>
</protein>
<comment type="function">
    <text evidence="8">Ferredoxins are iron-sulfur proteins that transfer electrons in a wide variety of metabolic reactions.</text>
</comment>
<dbReference type="EMBL" id="LJGU01000116">
    <property type="protein sequence ID" value="OEV03704.1"/>
    <property type="molecule type" value="Genomic_DNA"/>
</dbReference>
<dbReference type="PANTHER" id="PTHR36923:SF3">
    <property type="entry name" value="FERREDOXIN"/>
    <property type="match status" value="1"/>
</dbReference>
<comment type="caution">
    <text evidence="9">The sequence shown here is derived from an EMBL/GenBank/DDBJ whole genome shotgun (WGS) entry which is preliminary data.</text>
</comment>
<evidence type="ECO:0000313" key="9">
    <source>
        <dbReference type="EMBL" id="OEV03704.1"/>
    </source>
</evidence>
<organism evidence="9 10">
    <name type="scientific">Streptomyces oceani</name>
    <dbReference type="NCBI Taxonomy" id="1075402"/>
    <lineage>
        <taxon>Bacteria</taxon>
        <taxon>Bacillati</taxon>
        <taxon>Actinomycetota</taxon>
        <taxon>Actinomycetes</taxon>
        <taxon>Kitasatosporales</taxon>
        <taxon>Streptomycetaceae</taxon>
        <taxon>Streptomyces</taxon>
    </lineage>
</organism>
<keyword evidence="6 8" id="KW-0411">Iron-sulfur</keyword>
<keyword evidence="3 8" id="KW-0479">Metal-binding</keyword>
<dbReference type="GO" id="GO:0005506">
    <property type="term" value="F:iron ion binding"/>
    <property type="evidence" value="ECO:0007669"/>
    <property type="project" value="UniProtKB-UniRule"/>
</dbReference>
<accession>A0A1E7KIM8</accession>
<comment type="cofactor">
    <cofactor evidence="1">
        <name>[3Fe-4S] cluster</name>
        <dbReference type="ChEBI" id="CHEBI:21137"/>
    </cofactor>
</comment>
<dbReference type="PRINTS" id="PR00352">
    <property type="entry name" value="3FE4SFRDOXIN"/>
</dbReference>
<dbReference type="SUPFAM" id="SSF54862">
    <property type="entry name" value="4Fe-4S ferredoxins"/>
    <property type="match status" value="1"/>
</dbReference>
<name>A0A1E7KIM8_9ACTN</name>
<keyword evidence="10" id="KW-1185">Reference proteome</keyword>
<evidence type="ECO:0000256" key="4">
    <source>
        <dbReference type="ARBA" id="ARBA00022982"/>
    </source>
</evidence>
<dbReference type="GO" id="GO:0009055">
    <property type="term" value="F:electron transfer activity"/>
    <property type="evidence" value="ECO:0007669"/>
    <property type="project" value="UniProtKB-UniRule"/>
</dbReference>
<gene>
    <name evidence="9" type="ORF">AN216_10680</name>
</gene>
<dbReference type="PANTHER" id="PTHR36923">
    <property type="entry name" value="FERREDOXIN"/>
    <property type="match status" value="1"/>
</dbReference>
<dbReference type="InterPro" id="IPR051269">
    <property type="entry name" value="Fe-S_cluster_ET"/>
</dbReference>
<keyword evidence="4 8" id="KW-0249">Electron transport</keyword>
<evidence type="ECO:0000256" key="5">
    <source>
        <dbReference type="ARBA" id="ARBA00023004"/>
    </source>
</evidence>
<evidence type="ECO:0000256" key="2">
    <source>
        <dbReference type="ARBA" id="ARBA00022448"/>
    </source>
</evidence>
<dbReference type="Proteomes" id="UP000176101">
    <property type="component" value="Unassembled WGS sequence"/>
</dbReference>
<dbReference type="AlphaFoldDB" id="A0A1E7KIM8"/>
<dbReference type="RefSeq" id="WP_070196401.1">
    <property type="nucleotide sequence ID" value="NZ_LJGU01000116.1"/>
</dbReference>
<evidence type="ECO:0000256" key="7">
    <source>
        <dbReference type="ARBA" id="ARBA00023291"/>
    </source>
</evidence>
<evidence type="ECO:0000256" key="3">
    <source>
        <dbReference type="ARBA" id="ARBA00022723"/>
    </source>
</evidence>